<dbReference type="STRING" id="1210063.GCA_001612665_00063"/>
<proteinExistence type="predicted"/>
<keyword evidence="3" id="KW-1185">Reference proteome</keyword>
<name>A0A4R1FS14_9NOCA</name>
<dbReference type="Proteomes" id="UP000294856">
    <property type="component" value="Unassembled WGS sequence"/>
</dbReference>
<reference evidence="2 3" key="1">
    <citation type="submission" date="2019-03" db="EMBL/GenBank/DDBJ databases">
        <title>Genomic Encyclopedia of Type Strains, Phase IV (KMG-IV): sequencing the most valuable type-strain genomes for metagenomic binning, comparative biology and taxonomic classification.</title>
        <authorList>
            <person name="Goeker M."/>
        </authorList>
    </citation>
    <scope>NUCLEOTIDE SEQUENCE [LARGE SCALE GENOMIC DNA]</scope>
    <source>
        <strain evidence="2 3">DSM 44684</strain>
    </source>
</reference>
<comment type="caution">
    <text evidence="2">The sequence shown here is derived from an EMBL/GenBank/DDBJ whole genome shotgun (WGS) entry which is preliminary data.</text>
</comment>
<evidence type="ECO:0000256" key="1">
    <source>
        <dbReference type="SAM" id="MobiDB-lite"/>
    </source>
</evidence>
<feature type="region of interest" description="Disordered" evidence="1">
    <location>
        <begin position="52"/>
        <end position="71"/>
    </location>
</feature>
<accession>A0A4R1FS14</accession>
<evidence type="ECO:0000313" key="3">
    <source>
        <dbReference type="Proteomes" id="UP000294856"/>
    </source>
</evidence>
<evidence type="ECO:0000313" key="2">
    <source>
        <dbReference type="EMBL" id="TCJ96372.1"/>
    </source>
</evidence>
<sequence length="161" mass="17107">MHDGLFLVLCDAGARFGGWDVHGDELAAEGSAQLVLDGLRVYVEEAHGDGRHEVRRSDDGTLWISPPAEPGIRPIPEDGLEHEPRTETLPMGLVDVPSGTLVLALAYPPLNMTTDGDHAGVTHGEGERLDVVVGPGVLVITRERTAAGQTVALRFLQPHGA</sequence>
<dbReference type="EMBL" id="SMFR01000002">
    <property type="protein sequence ID" value="TCJ96372.1"/>
    <property type="molecule type" value="Genomic_DNA"/>
</dbReference>
<protein>
    <submittedName>
        <fullName evidence="2">Uncharacterized protein</fullName>
    </submittedName>
</protein>
<gene>
    <name evidence="2" type="ORF">DFR71_2401</name>
</gene>
<organism evidence="2 3">
    <name type="scientific">Nocardia alba</name>
    <dbReference type="NCBI Taxonomy" id="225051"/>
    <lineage>
        <taxon>Bacteria</taxon>
        <taxon>Bacillati</taxon>
        <taxon>Actinomycetota</taxon>
        <taxon>Actinomycetes</taxon>
        <taxon>Mycobacteriales</taxon>
        <taxon>Nocardiaceae</taxon>
        <taxon>Nocardia</taxon>
    </lineage>
</organism>
<dbReference type="AlphaFoldDB" id="A0A4R1FS14"/>